<dbReference type="PROSITE" id="PS51194">
    <property type="entry name" value="HELICASE_CTER"/>
    <property type="match status" value="1"/>
</dbReference>
<dbReference type="Proteomes" id="UP000198894">
    <property type="component" value="Unassembled WGS sequence"/>
</dbReference>
<dbReference type="PROSITE" id="PS51192">
    <property type="entry name" value="HELICASE_ATP_BIND_1"/>
    <property type="match status" value="1"/>
</dbReference>
<proteinExistence type="predicted"/>
<dbReference type="RefSeq" id="WP_164748266.1">
    <property type="nucleotide sequence ID" value="NZ_FNEE01000009.1"/>
</dbReference>
<evidence type="ECO:0000256" key="2">
    <source>
        <dbReference type="ARBA" id="ARBA00022840"/>
    </source>
</evidence>
<feature type="domain" description="Helicase C-terminal" evidence="5">
    <location>
        <begin position="949"/>
        <end position="1130"/>
    </location>
</feature>
<dbReference type="EMBL" id="FNEE01000009">
    <property type="protein sequence ID" value="SDJ83098.1"/>
    <property type="molecule type" value="Genomic_DNA"/>
</dbReference>
<dbReference type="GO" id="GO:0006289">
    <property type="term" value="P:nucleotide-excision repair"/>
    <property type="evidence" value="ECO:0007669"/>
    <property type="project" value="TreeGrafter"/>
</dbReference>
<evidence type="ECO:0000259" key="4">
    <source>
        <dbReference type="PROSITE" id="PS51192"/>
    </source>
</evidence>
<dbReference type="PANTHER" id="PTHR47957">
    <property type="entry name" value="ATP-DEPENDENT HELICASE HRQ1"/>
    <property type="match status" value="1"/>
</dbReference>
<sequence length="2021" mass="220520">MEIERLLARLPRDAADAIVGMARLRSVDLNRHLREGLGARAGQPNSALSEPFVEGAYPWLPLEGGWGGLPAGLLHPRTLEVLREVAYPPYTHQVDAWKQLCGERAASVIVSSGTGSGKTECFLTPILDGLVRSSDSGAKPLEGVRALMLYPLNALIASQEERLSKWFAPFGGALRYCLYNGDTPESVRSTAARGEPWKVADRTTLRRSPPPVLVTNVTMLEYMLIRQKDAPILRASQGTLDFVVLDEAHSYVGAQAAEIALLLRRVALAFGRKPEELRYVATSATIGGPDAAELRSFLRDLSGAPEQNIHVVRGVRASLPASPALNSNLIELDEIAGMEPLQAGEIFAKSAPLRVLREQFRAGAIVGWSGWSAQARQIGGADVDPRRLLVEASRAKDPHSDPALASAGGDSILPVRLHLFHRTLSGLWACVNPTCPGRPAASEAADWHFGAVFLESREHCSHCGSLVLEWAYCIQCGDGALKAEETADGSHLVAWTGGTGDGEFEQTLDRDETFGAEDDTQDDAPLTTSPVVNRRYLGARGARPSPIIRFEPKTGAIVETVDGAGLPTTASRHVGECPCCGWAPKKVDLEAGVLRSLVAGAPYLMSQITPGLVGHLSPKPDADEPLPLDGRQLITFTDARQGTARHAANLQVASERGFVRSFLYHFVQDRPVRDDQAIAAIEAKLKRLASDEQDGITLSLMADLRLARIRLEGVATPKAWRQLVDRLAAEPTINRFLSNLWVEREETFSDPARLAEFMLYREIMRRPVRANSAETLGLLRLTIPGLDEPNVVVPASATRLGLNADDWRDLVRLLLTHFVRTNVILDFDAKRWMRWIDRRQSHVEMVPFEPALPSSRYVRFWPHPYGPRPSRVVRMLVQALGLDRDDPSVRDDLNELLRAAWSTLQRFMTVSPNGFRLRLGDMNVTPIERAFWCPNTRRLVDTTFRGLSPYDKLGVHPKAEAVDMPTLPFPWRRDAHGGRVSDSILDDWLATDERVSLLRAKGAWGDQQDRAARFSPWLRAAEHSAQQPSFLLRDYENAFKSGKVNVLGCSTTMEMGVDIGSIEAVLNTNAPPAIANYRQRVGRAGRARQPIALGLTICKDRPLDRLAFADPGAFLAREAPAPVVSLESPTIARRHAHALLLARFLATQGAELHKLTNGAFFGLGLSAEVLNNLPWRRFLAWLDAAAAGLKTMTSDLEEVLRGTPVRPDPDLFEGVRDTIERIQSDLSAEWDALRGDEPDAETSVVSKARDFQRRRLQGNYLLGELAGRGFLPSYGFPSDVVSFVTETGVERHKREDSGENRFSSRGYPSRQRDIAIFEYAPGRSLVVDGVVRESAGVTLNWKRPADKAGVREVQSLRQMRHCQSCGALLSAPSAVSPGACPDCGSSDFKIMRFLAPAGFAVDARYEVHDDPSDTGTSMLVDPWVSARTLAWRALPDPNVGRLRTGSDGLVFWFNPGPHGHGFEVCLHCGRAEAEHQADGAGSLAGHRPLRGGPRAADERTCTGAPEINPYAVARHLRLGHEIRTDVCEIQLYDCASREVALTVALAIREAAARRLGVDADEMGFAAPPAIHPAGQRNWTAAVFDRASGGAGFSATIARDPIGILNEARDLLDCSKLGRCGDPDAVFACPRCVLSVDSQHAVEGTDRRAAHSLLTAIGRSLDLPKRFRLFGPATEYESAPLPQALSDRLGDDASNTLVVFMSGPPAEWELETWQMAPVLERWGARGRGVQIAVDASALTATDAVTRRNVVLWAQRARVDIVARNEVDNDAWLAGVVSTRGLTAWASSSASAKAVGIGWGSVSDAPVVRGATALAAPRERLDVSALLSAGGSEAIFEIADELDGPAAGFGARLRALLRARSTELAQVFAAPCLEIRYSDKYLFNPLSIRLLTEVVAAFSDYDTNVKVQTLAAKTGGGARTGPWLHRDWADLVTRTAVMEQSLVEVVPKVQVSQVQSAPHRRRLEFRTPRGSGTIFFDQGMGSWRVTDEHHDHASSISEQVTSLKRPFSVLNGLDGTFLAVRLD</sequence>
<dbReference type="InterPro" id="IPR001650">
    <property type="entry name" value="Helicase_C-like"/>
</dbReference>
<gene>
    <name evidence="6" type="ORF">SAMN05428953_109115</name>
</gene>
<dbReference type="SMART" id="SM00490">
    <property type="entry name" value="HELICc"/>
    <property type="match status" value="1"/>
</dbReference>
<dbReference type="InterPro" id="IPR011545">
    <property type="entry name" value="DEAD/DEAH_box_helicase_dom"/>
</dbReference>
<dbReference type="Pfam" id="PF09369">
    <property type="entry name" value="MZB"/>
    <property type="match status" value="1"/>
</dbReference>
<dbReference type="SMART" id="SM00487">
    <property type="entry name" value="DEXDc"/>
    <property type="match status" value="1"/>
</dbReference>
<dbReference type="Pfam" id="PF00271">
    <property type="entry name" value="Helicase_C"/>
    <property type="match status" value="1"/>
</dbReference>
<accession>A0A1G8WXH2</accession>
<dbReference type="SUPFAM" id="SSF52540">
    <property type="entry name" value="P-loop containing nucleoside triphosphate hydrolases"/>
    <property type="match status" value="1"/>
</dbReference>
<organism evidence="6 7">
    <name type="scientific">Mesorhizobium muleiense</name>
    <dbReference type="NCBI Taxonomy" id="1004279"/>
    <lineage>
        <taxon>Bacteria</taxon>
        <taxon>Pseudomonadati</taxon>
        <taxon>Pseudomonadota</taxon>
        <taxon>Alphaproteobacteria</taxon>
        <taxon>Hyphomicrobiales</taxon>
        <taxon>Phyllobacteriaceae</taxon>
        <taxon>Mesorhizobium</taxon>
    </lineage>
</organism>
<dbReference type="GO" id="GO:0005524">
    <property type="term" value="F:ATP binding"/>
    <property type="evidence" value="ECO:0007669"/>
    <property type="project" value="UniProtKB-KW"/>
</dbReference>
<evidence type="ECO:0000256" key="1">
    <source>
        <dbReference type="ARBA" id="ARBA00022741"/>
    </source>
</evidence>
<dbReference type="InterPro" id="IPR014001">
    <property type="entry name" value="Helicase_ATP-bd"/>
</dbReference>
<dbReference type="Pfam" id="PF00270">
    <property type="entry name" value="DEAD"/>
    <property type="match status" value="1"/>
</dbReference>
<dbReference type="InterPro" id="IPR027417">
    <property type="entry name" value="P-loop_NTPase"/>
</dbReference>
<name>A0A1G8WXH2_9HYPH</name>
<feature type="domain" description="Helicase ATP-binding" evidence="4">
    <location>
        <begin position="99"/>
        <end position="304"/>
    </location>
</feature>
<dbReference type="GO" id="GO:0003676">
    <property type="term" value="F:nucleic acid binding"/>
    <property type="evidence" value="ECO:0007669"/>
    <property type="project" value="InterPro"/>
</dbReference>
<dbReference type="GO" id="GO:0043138">
    <property type="term" value="F:3'-5' DNA helicase activity"/>
    <property type="evidence" value="ECO:0007669"/>
    <property type="project" value="TreeGrafter"/>
</dbReference>
<evidence type="ECO:0000256" key="3">
    <source>
        <dbReference type="SAM" id="MobiDB-lite"/>
    </source>
</evidence>
<feature type="region of interest" description="Disordered" evidence="3">
    <location>
        <begin position="1480"/>
        <end position="1502"/>
    </location>
</feature>
<evidence type="ECO:0000313" key="7">
    <source>
        <dbReference type="Proteomes" id="UP000198894"/>
    </source>
</evidence>
<dbReference type="InterPro" id="IPR018973">
    <property type="entry name" value="MZB"/>
</dbReference>
<dbReference type="GO" id="GO:0036297">
    <property type="term" value="P:interstrand cross-link repair"/>
    <property type="evidence" value="ECO:0007669"/>
    <property type="project" value="TreeGrafter"/>
</dbReference>
<keyword evidence="2" id="KW-0067">ATP-binding</keyword>
<reference evidence="7" key="1">
    <citation type="submission" date="2016-10" db="EMBL/GenBank/DDBJ databases">
        <authorList>
            <person name="Varghese N."/>
            <person name="Submissions S."/>
        </authorList>
    </citation>
    <scope>NUCLEOTIDE SEQUENCE [LARGE SCALE GENOMIC DNA]</scope>
    <source>
        <strain evidence="7">CGMCC 1.11022</strain>
    </source>
</reference>
<protein>
    <recommendedName>
        <fullName evidence="8">DEAD/DEAH box helicase</fullName>
    </recommendedName>
</protein>
<evidence type="ECO:0008006" key="8">
    <source>
        <dbReference type="Google" id="ProtNLM"/>
    </source>
</evidence>
<keyword evidence="7" id="KW-1185">Reference proteome</keyword>
<dbReference type="PANTHER" id="PTHR47957:SF3">
    <property type="entry name" value="ATP-DEPENDENT HELICASE HRQ1"/>
    <property type="match status" value="1"/>
</dbReference>
<keyword evidence="1" id="KW-0547">Nucleotide-binding</keyword>
<evidence type="ECO:0000313" key="6">
    <source>
        <dbReference type="EMBL" id="SDJ83098.1"/>
    </source>
</evidence>
<evidence type="ECO:0000259" key="5">
    <source>
        <dbReference type="PROSITE" id="PS51194"/>
    </source>
</evidence>
<dbReference type="Gene3D" id="3.40.50.300">
    <property type="entry name" value="P-loop containing nucleotide triphosphate hydrolases"/>
    <property type="match status" value="2"/>
</dbReference>